<evidence type="ECO:0000313" key="3">
    <source>
        <dbReference type="Proteomes" id="UP000075424"/>
    </source>
</evidence>
<dbReference type="EMBL" id="LQYV01000112">
    <property type="protein sequence ID" value="KYD23391.1"/>
    <property type="molecule type" value="Genomic_DNA"/>
</dbReference>
<dbReference type="AlphaFoldDB" id="A0A150MFW9"/>
<name>A0A150MFW9_GEOSE</name>
<keyword evidence="4" id="KW-1185">Reference proteome</keyword>
<reference evidence="2 3" key="1">
    <citation type="submission" date="2016-01" db="EMBL/GenBank/DDBJ databases">
        <title>Draft Genome Sequences of Seven Thermophilic Sporeformers Isolated from Foods.</title>
        <authorList>
            <person name="Berendsen E.M."/>
            <person name="Wells-Bennik M.H."/>
            <person name="Krawcyk A.O."/>
            <person name="De Jong A."/>
            <person name="Holsappel S."/>
            <person name="Eijlander R.T."/>
            <person name="Kuipers O.P."/>
        </authorList>
    </citation>
    <scope>NUCLEOTIDE SEQUENCE [LARGE SCALE GENOMIC DNA]</scope>
    <source>
        <strain evidence="2 3">B4109</strain>
    </source>
</reference>
<dbReference type="EMBL" id="LUCS01000028">
    <property type="protein sequence ID" value="KAF6510490.1"/>
    <property type="molecule type" value="Genomic_DNA"/>
</dbReference>
<evidence type="ECO:0000313" key="4">
    <source>
        <dbReference type="Proteomes" id="UP000773850"/>
    </source>
</evidence>
<evidence type="ECO:0000313" key="1">
    <source>
        <dbReference type="EMBL" id="KAF6510490.1"/>
    </source>
</evidence>
<sequence length="39" mass="4279">MPGSPAKKGADSLQPAWRLFLFSQHKNISLQPITKENAA</sequence>
<comment type="caution">
    <text evidence="2">The sequence shown here is derived from an EMBL/GenBank/DDBJ whole genome shotgun (WGS) entry which is preliminary data.</text>
</comment>
<reference evidence="1 4" key="2">
    <citation type="submission" date="2016-03" db="EMBL/GenBank/DDBJ databases">
        <title>Spore heat resistance.</title>
        <authorList>
            <person name="Boekhorst J."/>
            <person name="Berendsen E.M."/>
            <person name="Wells-Bennik M.H."/>
            <person name="Kuipers O.P."/>
        </authorList>
    </citation>
    <scope>NUCLEOTIDE SEQUENCE [LARGE SCALE GENOMIC DNA]</scope>
    <source>
        <strain evidence="1 4">GS8</strain>
    </source>
</reference>
<gene>
    <name evidence="2" type="ORF">B4109_2359</name>
    <name evidence="1" type="ORF">GS8_2647</name>
</gene>
<dbReference type="Proteomes" id="UP000773850">
    <property type="component" value="Unassembled WGS sequence"/>
</dbReference>
<protein>
    <submittedName>
        <fullName evidence="2">Uncharacterized protein</fullName>
    </submittedName>
</protein>
<evidence type="ECO:0000313" key="2">
    <source>
        <dbReference type="EMBL" id="KYD23391.1"/>
    </source>
</evidence>
<organism evidence="2 3">
    <name type="scientific">Geobacillus stearothermophilus</name>
    <name type="common">Bacillus stearothermophilus</name>
    <dbReference type="NCBI Taxonomy" id="1422"/>
    <lineage>
        <taxon>Bacteria</taxon>
        <taxon>Bacillati</taxon>
        <taxon>Bacillota</taxon>
        <taxon>Bacilli</taxon>
        <taxon>Bacillales</taxon>
        <taxon>Anoxybacillaceae</taxon>
        <taxon>Geobacillus</taxon>
    </lineage>
</organism>
<proteinExistence type="predicted"/>
<dbReference type="Proteomes" id="UP000075424">
    <property type="component" value="Unassembled WGS sequence"/>
</dbReference>
<accession>A0A150MFW9</accession>